<keyword evidence="1" id="KW-0812">Transmembrane</keyword>
<protein>
    <submittedName>
        <fullName evidence="3">Uncharacterized protein</fullName>
    </submittedName>
</protein>
<evidence type="ECO:0000313" key="3">
    <source>
        <dbReference type="WBParaSite" id="Gr19_v10_g147.t1"/>
    </source>
</evidence>
<feature type="transmembrane region" description="Helical" evidence="1">
    <location>
        <begin position="142"/>
        <end position="162"/>
    </location>
</feature>
<keyword evidence="1" id="KW-1133">Transmembrane helix</keyword>
<reference evidence="3" key="1">
    <citation type="submission" date="2022-11" db="UniProtKB">
        <authorList>
            <consortium name="WormBaseParasite"/>
        </authorList>
    </citation>
    <scope>IDENTIFICATION</scope>
</reference>
<accession>A0A914H855</accession>
<dbReference type="WBParaSite" id="Gr19_v10_g147.t1">
    <property type="protein sequence ID" value="Gr19_v10_g147.t1"/>
    <property type="gene ID" value="Gr19_v10_g147"/>
</dbReference>
<evidence type="ECO:0000256" key="1">
    <source>
        <dbReference type="SAM" id="Phobius"/>
    </source>
</evidence>
<proteinExistence type="predicted"/>
<dbReference type="AlphaFoldDB" id="A0A914H855"/>
<keyword evidence="1" id="KW-0472">Membrane</keyword>
<dbReference type="Proteomes" id="UP000887572">
    <property type="component" value="Unplaced"/>
</dbReference>
<feature type="transmembrane region" description="Helical" evidence="1">
    <location>
        <begin position="38"/>
        <end position="64"/>
    </location>
</feature>
<organism evidence="2 3">
    <name type="scientific">Globodera rostochiensis</name>
    <name type="common">Golden nematode worm</name>
    <name type="synonym">Heterodera rostochiensis</name>
    <dbReference type="NCBI Taxonomy" id="31243"/>
    <lineage>
        <taxon>Eukaryota</taxon>
        <taxon>Metazoa</taxon>
        <taxon>Ecdysozoa</taxon>
        <taxon>Nematoda</taxon>
        <taxon>Chromadorea</taxon>
        <taxon>Rhabditida</taxon>
        <taxon>Tylenchina</taxon>
        <taxon>Tylenchomorpha</taxon>
        <taxon>Tylenchoidea</taxon>
        <taxon>Heteroderidae</taxon>
        <taxon>Heteroderinae</taxon>
        <taxon>Globodera</taxon>
    </lineage>
</organism>
<feature type="transmembrane region" description="Helical" evidence="1">
    <location>
        <begin position="85"/>
        <end position="106"/>
    </location>
</feature>
<evidence type="ECO:0000313" key="2">
    <source>
        <dbReference type="Proteomes" id="UP000887572"/>
    </source>
</evidence>
<sequence>MHDNFKFGFLCCLFPFFGRTKSKKSLISSQNRGSFSFIVMFGAIFRGWIVVELLQLSGASWMILSRPQKLRTCFFTADVPLHSAGLLHFVLLGNLNQLLLKLFLLFQLRFSQLHMLHALYSFVSILFFLLELFILQQLALCPFVLTQLCFNVIAIFATLLLWTSEQFGTGEANVKKLGRHNAKTKRSNALYNFSMSNKKGEAIENKKKK</sequence>
<keyword evidence="2" id="KW-1185">Reference proteome</keyword>
<feature type="transmembrane region" description="Helical" evidence="1">
    <location>
        <begin position="118"/>
        <end position="135"/>
    </location>
</feature>
<name>A0A914H855_GLORO</name>